<organism evidence="3 4">
    <name type="scientific">Ruania alba</name>
    <dbReference type="NCBI Taxonomy" id="648782"/>
    <lineage>
        <taxon>Bacteria</taxon>
        <taxon>Bacillati</taxon>
        <taxon>Actinomycetota</taxon>
        <taxon>Actinomycetes</taxon>
        <taxon>Micrococcales</taxon>
        <taxon>Ruaniaceae</taxon>
        <taxon>Ruania</taxon>
    </lineage>
</organism>
<feature type="compositionally biased region" description="Basic and acidic residues" evidence="1">
    <location>
        <begin position="483"/>
        <end position="492"/>
    </location>
</feature>
<feature type="domain" description="HNH nuclease" evidence="2">
    <location>
        <begin position="368"/>
        <end position="420"/>
    </location>
</feature>
<sequence length="526" mass="56359">MAEGPRGPRAPREGVLTSLRRAREAATAWEVESARLVVNWVTGHRVDDARTEAYVGHVIDVDEPVVRPALAGMQAPMRLAGPGAPLVWDLAFCELAATLAMSPDAARGYVGEVTELAFRLPRLWERVLAGQVRLWRARDVARSTRIVPADGAAWLDSQLASVIGSCSGAQVQRAVDAALDRFDPEAAEARRRDAAEHLRFDIHLGDGGDLPGSRSTTTVEGELDTADAIDLDAAVSASAAQLRACGSAESLDARRARAVGEIARRELTLPIPAGADETDGHTSEHPSSYPSAAGRRVQLIVHLSAEALGATFAGRGDAAVGRCENTRSPVTAEQIRSWCGTPGTRVLVRPVVDIAGHSPTESYEIPTSLREQVITRDPQCVFPSCTRQARRCDLDHIVPFEDGGATCGCNLAPLCRRHHRAKTHDSWAYVMVTPGTYLWTSPSGDQLLVDGRGTFGVPVRGQPCSHTVHRDRPDPPSWPRARSGADSRERAHPSLNTLLAQATDASVEAARGRAEAIPTAADPPPF</sequence>
<evidence type="ECO:0000313" key="3">
    <source>
        <dbReference type="EMBL" id="SED81284.1"/>
    </source>
</evidence>
<name>A0A1H5DR47_9MICO</name>
<dbReference type="STRING" id="648782.SAMN04488554_0764"/>
<dbReference type="InterPro" id="IPR003615">
    <property type="entry name" value="HNH_nuc"/>
</dbReference>
<dbReference type="AlphaFoldDB" id="A0A1H5DR47"/>
<gene>
    <name evidence="3" type="ORF">SAMN04488554_0764</name>
</gene>
<dbReference type="Gene3D" id="1.10.30.50">
    <property type="match status" value="1"/>
</dbReference>
<dbReference type="Proteomes" id="UP000199220">
    <property type="component" value="Unassembled WGS sequence"/>
</dbReference>
<keyword evidence="4" id="KW-1185">Reference proteome</keyword>
<feature type="region of interest" description="Disordered" evidence="1">
    <location>
        <begin position="462"/>
        <end position="496"/>
    </location>
</feature>
<proteinExistence type="predicted"/>
<dbReference type="CDD" id="cd00085">
    <property type="entry name" value="HNHc"/>
    <property type="match status" value="1"/>
</dbReference>
<dbReference type="EMBL" id="FNTX01000001">
    <property type="protein sequence ID" value="SED81284.1"/>
    <property type="molecule type" value="Genomic_DNA"/>
</dbReference>
<reference evidence="4" key="1">
    <citation type="submission" date="2016-10" db="EMBL/GenBank/DDBJ databases">
        <authorList>
            <person name="Varghese N."/>
            <person name="Submissions S."/>
        </authorList>
    </citation>
    <scope>NUCLEOTIDE SEQUENCE [LARGE SCALE GENOMIC DNA]</scope>
    <source>
        <strain evidence="4">DSM 21368</strain>
    </source>
</reference>
<evidence type="ECO:0000259" key="2">
    <source>
        <dbReference type="SMART" id="SM00507"/>
    </source>
</evidence>
<protein>
    <recommendedName>
        <fullName evidence="2">HNH nuclease domain-containing protein</fullName>
    </recommendedName>
</protein>
<accession>A0A1H5DR47</accession>
<dbReference type="SMART" id="SM00507">
    <property type="entry name" value="HNHc"/>
    <property type="match status" value="1"/>
</dbReference>
<evidence type="ECO:0000313" key="4">
    <source>
        <dbReference type="Proteomes" id="UP000199220"/>
    </source>
</evidence>
<evidence type="ECO:0000256" key="1">
    <source>
        <dbReference type="SAM" id="MobiDB-lite"/>
    </source>
</evidence>